<dbReference type="RefSeq" id="WP_210154867.1">
    <property type="nucleotide sequence ID" value="NZ_JAFCNB010000003.1"/>
</dbReference>
<keyword evidence="3" id="KW-1185">Reference proteome</keyword>
<organism evidence="2 3">
    <name type="scientific">Microbispora oryzae</name>
    <dbReference type="NCBI Taxonomy" id="2806554"/>
    <lineage>
        <taxon>Bacteria</taxon>
        <taxon>Bacillati</taxon>
        <taxon>Actinomycetota</taxon>
        <taxon>Actinomycetes</taxon>
        <taxon>Streptosporangiales</taxon>
        <taxon>Streptosporangiaceae</taxon>
        <taxon>Microbispora</taxon>
    </lineage>
</organism>
<evidence type="ECO:0000256" key="1">
    <source>
        <dbReference type="SAM" id="MobiDB-lite"/>
    </source>
</evidence>
<evidence type="ECO:0000313" key="3">
    <source>
        <dbReference type="Proteomes" id="UP000674234"/>
    </source>
</evidence>
<protein>
    <submittedName>
        <fullName evidence="2">Uncharacterized protein</fullName>
    </submittedName>
</protein>
<dbReference type="Proteomes" id="UP000674234">
    <property type="component" value="Unassembled WGS sequence"/>
</dbReference>
<evidence type="ECO:0000313" key="2">
    <source>
        <dbReference type="EMBL" id="MBP2703556.1"/>
    </source>
</evidence>
<accession>A0A941AH07</accession>
<reference evidence="2" key="1">
    <citation type="submission" date="2021-02" db="EMBL/GenBank/DDBJ databases">
        <title>Draft genome sequence of Microbispora sp. RL4-1S isolated from rice leaves in Thailand.</title>
        <authorList>
            <person name="Muangham S."/>
            <person name="Duangmal K."/>
        </authorList>
    </citation>
    <scope>NUCLEOTIDE SEQUENCE</scope>
    <source>
        <strain evidence="2">RL4-1S</strain>
    </source>
</reference>
<comment type="caution">
    <text evidence="2">The sequence shown here is derived from an EMBL/GenBank/DDBJ whole genome shotgun (WGS) entry which is preliminary data.</text>
</comment>
<sequence length="134" mass="14402">MIPLDRELARCEWPDGGCGRKILWTVTASGKRQPLDARPDAERGSVAAYRVDARVWSSRSLLGAGALGPAPHEHVYRPHAETCPRLHQPQPPAAAPAAAPAGPAEIPGLLPDAQVLDLREARARRGRGRSAQRT</sequence>
<dbReference type="EMBL" id="JAFCNB010000003">
    <property type="protein sequence ID" value="MBP2703556.1"/>
    <property type="molecule type" value="Genomic_DNA"/>
</dbReference>
<name>A0A941AH07_9ACTN</name>
<feature type="compositionally biased region" description="Low complexity" evidence="1">
    <location>
        <begin position="95"/>
        <end position="111"/>
    </location>
</feature>
<gene>
    <name evidence="2" type="ORF">JOL79_07050</name>
</gene>
<dbReference type="AlphaFoldDB" id="A0A941AH07"/>
<proteinExistence type="predicted"/>
<feature type="region of interest" description="Disordered" evidence="1">
    <location>
        <begin position="83"/>
        <end position="111"/>
    </location>
</feature>